<dbReference type="RefSeq" id="WP_168876113.1">
    <property type="nucleotide sequence ID" value="NZ_JABAIM010000001.1"/>
</dbReference>
<evidence type="ECO:0000313" key="1">
    <source>
        <dbReference type="EMBL" id="NLR74500.1"/>
    </source>
</evidence>
<protein>
    <submittedName>
        <fullName evidence="1">Uncharacterized protein</fullName>
    </submittedName>
</protein>
<keyword evidence="2" id="KW-1185">Reference proteome</keyword>
<comment type="caution">
    <text evidence="1">The sequence shown here is derived from an EMBL/GenBank/DDBJ whole genome shotgun (WGS) entry which is preliminary data.</text>
</comment>
<dbReference type="Proteomes" id="UP000587991">
    <property type="component" value="Unassembled WGS sequence"/>
</dbReference>
<name>A0A847RTH0_9NEIS</name>
<dbReference type="EMBL" id="JABAIM010000001">
    <property type="protein sequence ID" value="NLR74500.1"/>
    <property type="molecule type" value="Genomic_DNA"/>
</dbReference>
<gene>
    <name evidence="1" type="ORF">HF682_04950</name>
</gene>
<dbReference type="AlphaFoldDB" id="A0A847RTH0"/>
<reference evidence="1 2" key="1">
    <citation type="submission" date="2020-04" db="EMBL/GenBank/DDBJ databases">
        <title>Draft genome of Leeia sp. IMCC25680.</title>
        <authorList>
            <person name="Song J."/>
            <person name="Cho J.-C."/>
        </authorList>
    </citation>
    <scope>NUCLEOTIDE SEQUENCE [LARGE SCALE GENOMIC DNA]</scope>
    <source>
        <strain evidence="1 2">IMCC25680</strain>
    </source>
</reference>
<evidence type="ECO:0000313" key="2">
    <source>
        <dbReference type="Proteomes" id="UP000587991"/>
    </source>
</evidence>
<proteinExistence type="predicted"/>
<organism evidence="1 2">
    <name type="scientific">Leeia aquatica</name>
    <dbReference type="NCBI Taxonomy" id="2725557"/>
    <lineage>
        <taxon>Bacteria</taxon>
        <taxon>Pseudomonadati</taxon>
        <taxon>Pseudomonadota</taxon>
        <taxon>Betaproteobacteria</taxon>
        <taxon>Neisseriales</taxon>
        <taxon>Leeiaceae</taxon>
        <taxon>Leeia</taxon>
    </lineage>
</organism>
<accession>A0A847RTH0</accession>
<sequence>MRKKIEYEQLPVQLTLVVRKTDFIKGYDCADREAFVVWFANRATGKQQEVEFSLREQRILSRAEREKDFPPEEEIALPGLGFRVIKGYYLEQGTDVRYETYDVYPEGIQSKLLTCEQIYFSPVLINIGELVRSAAENASFPTVYSGWPLSDRVNYWVSALYRLRHRTGELGALEDDVFGPGLISKMKSIDTDINSILPAILKGLAAMESISPQGLLLSFNLRTGLSIVP</sequence>